<comment type="subcellular location">
    <subcellularLocation>
        <location evidence="1 10">Periplasm</location>
    </subcellularLocation>
</comment>
<evidence type="ECO:0000256" key="7">
    <source>
        <dbReference type="ARBA" id="ARBA00022764"/>
    </source>
</evidence>
<feature type="chain" id="PRO_5023299444" description="Outer-membrane lipoprotein carrier protein" evidence="10">
    <location>
        <begin position="34"/>
        <end position="217"/>
    </location>
</feature>
<keyword evidence="12" id="KW-0449">Lipoprotein</keyword>
<keyword evidence="7 10" id="KW-0574">Periplasm</keyword>
<evidence type="ECO:0000256" key="3">
    <source>
        <dbReference type="ARBA" id="ARBA00011245"/>
    </source>
</evidence>
<evidence type="ECO:0000256" key="2">
    <source>
        <dbReference type="ARBA" id="ARBA00007615"/>
    </source>
</evidence>
<dbReference type="CDD" id="cd16325">
    <property type="entry name" value="LolA"/>
    <property type="match status" value="1"/>
</dbReference>
<dbReference type="GO" id="GO:0044874">
    <property type="term" value="P:lipoprotein localization to outer membrane"/>
    <property type="evidence" value="ECO:0007669"/>
    <property type="project" value="UniProtKB-UniRule"/>
</dbReference>
<keyword evidence="5 10" id="KW-0813">Transport</keyword>
<dbReference type="PANTHER" id="PTHR35869">
    <property type="entry name" value="OUTER-MEMBRANE LIPOPROTEIN CARRIER PROTEIN"/>
    <property type="match status" value="1"/>
</dbReference>
<dbReference type="GO" id="GO:0042597">
    <property type="term" value="C:periplasmic space"/>
    <property type="evidence" value="ECO:0007669"/>
    <property type="project" value="UniProtKB-SubCell"/>
</dbReference>
<dbReference type="SUPFAM" id="SSF89392">
    <property type="entry name" value="Prokaryotic lipoproteins and lipoprotein localization factors"/>
    <property type="match status" value="1"/>
</dbReference>
<evidence type="ECO:0000256" key="10">
    <source>
        <dbReference type="HAMAP-Rule" id="MF_00240"/>
    </source>
</evidence>
<organism evidence="12 13">
    <name type="scientific">Oryzomicrobium terrae</name>
    <dbReference type="NCBI Taxonomy" id="1735038"/>
    <lineage>
        <taxon>Bacteria</taxon>
        <taxon>Pseudomonadati</taxon>
        <taxon>Pseudomonadota</taxon>
        <taxon>Betaproteobacteria</taxon>
        <taxon>Rhodocyclales</taxon>
        <taxon>Rhodocyclaceae</taxon>
        <taxon>Oryzomicrobium</taxon>
    </lineage>
</organism>
<dbReference type="InterPro" id="IPR018323">
    <property type="entry name" value="OM_lipoprot_carrier_LolA_Pbac"/>
</dbReference>
<comment type="function">
    <text evidence="10">Participates in the translocation of lipoproteins from the inner membrane to the outer membrane. Only forms a complex with a lipoprotein if the residue after the N-terminal Cys is not an aspartate (The Asp acts as a targeting signal to indicate that the lipoprotein should stay in the inner membrane).</text>
</comment>
<proteinExistence type="inferred from homology"/>
<dbReference type="KEGG" id="otr:OTERR_08580"/>
<gene>
    <name evidence="10 12" type="primary">lolA</name>
    <name evidence="12" type="ORF">OTERR_08580</name>
</gene>
<evidence type="ECO:0000256" key="9">
    <source>
        <dbReference type="ARBA" id="ARBA00023186"/>
    </source>
</evidence>
<accession>A0A5C1E6S2</accession>
<evidence type="ECO:0000313" key="12">
    <source>
        <dbReference type="EMBL" id="QEL64334.1"/>
    </source>
</evidence>
<evidence type="ECO:0000256" key="6">
    <source>
        <dbReference type="ARBA" id="ARBA00022729"/>
    </source>
</evidence>
<dbReference type="PANTHER" id="PTHR35869:SF1">
    <property type="entry name" value="OUTER-MEMBRANE LIPOPROTEIN CARRIER PROTEIN"/>
    <property type="match status" value="1"/>
</dbReference>
<protein>
    <recommendedName>
        <fullName evidence="4 10">Outer-membrane lipoprotein carrier protein</fullName>
    </recommendedName>
</protein>
<evidence type="ECO:0000256" key="1">
    <source>
        <dbReference type="ARBA" id="ARBA00004418"/>
    </source>
</evidence>
<dbReference type="AlphaFoldDB" id="A0A5C1E6S2"/>
<name>A0A5C1E6S2_9RHOO</name>
<dbReference type="Gene3D" id="2.50.20.10">
    <property type="entry name" value="Lipoprotein localisation LolA/LolB/LppX"/>
    <property type="match status" value="1"/>
</dbReference>
<dbReference type="Pfam" id="PF03548">
    <property type="entry name" value="LolA"/>
    <property type="match status" value="1"/>
</dbReference>
<evidence type="ECO:0000256" key="11">
    <source>
        <dbReference type="SAM" id="MobiDB-lite"/>
    </source>
</evidence>
<dbReference type="InterPro" id="IPR029046">
    <property type="entry name" value="LolA/LolB/LppX"/>
</dbReference>
<dbReference type="GO" id="GO:0042953">
    <property type="term" value="P:lipoprotein transport"/>
    <property type="evidence" value="ECO:0007669"/>
    <property type="project" value="InterPro"/>
</dbReference>
<dbReference type="EMBL" id="CP022579">
    <property type="protein sequence ID" value="QEL64334.1"/>
    <property type="molecule type" value="Genomic_DNA"/>
</dbReference>
<keyword evidence="9 10" id="KW-0143">Chaperone</keyword>
<dbReference type="InterPro" id="IPR004564">
    <property type="entry name" value="OM_lipoprot_carrier_LolA-like"/>
</dbReference>
<sequence precursor="true">MTSRLFASRRLSLWTLGAALALPCLLQTAPAFAGGVEKLKSFLESTHTLRADFSQTVTTRSGRKPQVTTGQLLLSRPGKFRWDQQKPYPQLLVGDGEKIWLYDPELKQVTVKKFTQALSGTPAALLAGDNNVEKRFTLTDLGERDGLAWVEAVPKQTDGGFERIRLGFAGDTLRAMELTDSFGQTTSLTFPKLERNPSLPPATFRFTPPPGADVAGE</sequence>
<dbReference type="RefSeq" id="WP_082396898.1">
    <property type="nucleotide sequence ID" value="NZ_CP022579.1"/>
</dbReference>
<reference evidence="12 13" key="1">
    <citation type="submission" date="2017-07" db="EMBL/GenBank/DDBJ databases">
        <title>Complete genome sequence of Oryzomicrobium terrae TPP412.</title>
        <authorList>
            <person name="Chiu L.-W."/>
            <person name="Lo K.-J."/>
            <person name="Tsai Y.-M."/>
            <person name="Lin S.-S."/>
            <person name="Kuo C.-H."/>
            <person name="Liu C.-T."/>
        </authorList>
    </citation>
    <scope>NUCLEOTIDE SEQUENCE [LARGE SCALE GENOMIC DNA]</scope>
    <source>
        <strain evidence="12 13">TPP412</strain>
    </source>
</reference>
<feature type="region of interest" description="Disordered" evidence="11">
    <location>
        <begin position="190"/>
        <end position="217"/>
    </location>
</feature>
<feature type="signal peptide" evidence="10">
    <location>
        <begin position="1"/>
        <end position="33"/>
    </location>
</feature>
<comment type="subunit">
    <text evidence="3 10">Monomer.</text>
</comment>
<comment type="similarity">
    <text evidence="2 10">Belongs to the LolA family.</text>
</comment>
<keyword evidence="13" id="KW-1185">Reference proteome</keyword>
<dbReference type="Proteomes" id="UP000323671">
    <property type="component" value="Chromosome"/>
</dbReference>
<evidence type="ECO:0000313" key="13">
    <source>
        <dbReference type="Proteomes" id="UP000323671"/>
    </source>
</evidence>
<evidence type="ECO:0000256" key="5">
    <source>
        <dbReference type="ARBA" id="ARBA00022448"/>
    </source>
</evidence>
<dbReference type="HAMAP" id="MF_00240">
    <property type="entry name" value="LolA"/>
    <property type="match status" value="1"/>
</dbReference>
<dbReference type="NCBIfam" id="TIGR00547">
    <property type="entry name" value="lolA"/>
    <property type="match status" value="1"/>
</dbReference>
<keyword evidence="8 10" id="KW-0653">Protein transport</keyword>
<evidence type="ECO:0000256" key="4">
    <source>
        <dbReference type="ARBA" id="ARBA00014035"/>
    </source>
</evidence>
<evidence type="ECO:0000256" key="8">
    <source>
        <dbReference type="ARBA" id="ARBA00022927"/>
    </source>
</evidence>
<keyword evidence="6 10" id="KW-0732">Signal</keyword>